<keyword evidence="1" id="KW-1133">Transmembrane helix</keyword>
<dbReference type="AlphaFoldDB" id="A0AAN6T5D9"/>
<reference evidence="2" key="2">
    <citation type="submission" date="2023-05" db="EMBL/GenBank/DDBJ databases">
        <authorList>
            <consortium name="Lawrence Berkeley National Laboratory"/>
            <person name="Steindorff A."/>
            <person name="Hensen N."/>
            <person name="Bonometti L."/>
            <person name="Westerberg I."/>
            <person name="Brannstrom I.O."/>
            <person name="Guillou S."/>
            <person name="Cros-Aarteil S."/>
            <person name="Calhoun S."/>
            <person name="Haridas S."/>
            <person name="Kuo A."/>
            <person name="Mondo S."/>
            <person name="Pangilinan J."/>
            <person name="Riley R."/>
            <person name="Labutti K."/>
            <person name="Andreopoulos B."/>
            <person name="Lipzen A."/>
            <person name="Chen C."/>
            <person name="Yanf M."/>
            <person name="Daum C."/>
            <person name="Ng V."/>
            <person name="Clum A."/>
            <person name="Ohm R."/>
            <person name="Martin F."/>
            <person name="Silar P."/>
            <person name="Natvig D."/>
            <person name="Lalanne C."/>
            <person name="Gautier V."/>
            <person name="Ament-Velasquez S.L."/>
            <person name="Kruys A."/>
            <person name="Hutchinson M.I."/>
            <person name="Powell A.J."/>
            <person name="Barry K."/>
            <person name="Miller A.N."/>
            <person name="Grigoriev I.V."/>
            <person name="Debuchy R."/>
            <person name="Gladieux P."/>
            <person name="Thoren M.H."/>
            <person name="Johannesson H."/>
        </authorList>
    </citation>
    <scope>NUCLEOTIDE SEQUENCE</scope>
    <source>
        <strain evidence="2">CBS 757.83</strain>
    </source>
</reference>
<keyword evidence="1" id="KW-0812">Transmembrane</keyword>
<keyword evidence="1" id="KW-0472">Membrane</keyword>
<accession>A0AAN6T5D9</accession>
<dbReference type="Proteomes" id="UP001305647">
    <property type="component" value="Unassembled WGS sequence"/>
</dbReference>
<reference evidence="2" key="1">
    <citation type="journal article" date="2023" name="Mol. Phylogenet. Evol.">
        <title>Genome-scale phylogeny and comparative genomics of the fungal order Sordariales.</title>
        <authorList>
            <person name="Hensen N."/>
            <person name="Bonometti L."/>
            <person name="Westerberg I."/>
            <person name="Brannstrom I.O."/>
            <person name="Guillou S."/>
            <person name="Cros-Aarteil S."/>
            <person name="Calhoun S."/>
            <person name="Haridas S."/>
            <person name="Kuo A."/>
            <person name="Mondo S."/>
            <person name="Pangilinan J."/>
            <person name="Riley R."/>
            <person name="LaButti K."/>
            <person name="Andreopoulos B."/>
            <person name="Lipzen A."/>
            <person name="Chen C."/>
            <person name="Yan M."/>
            <person name="Daum C."/>
            <person name="Ng V."/>
            <person name="Clum A."/>
            <person name="Steindorff A."/>
            <person name="Ohm R.A."/>
            <person name="Martin F."/>
            <person name="Silar P."/>
            <person name="Natvig D.O."/>
            <person name="Lalanne C."/>
            <person name="Gautier V."/>
            <person name="Ament-Velasquez S.L."/>
            <person name="Kruys A."/>
            <person name="Hutchinson M.I."/>
            <person name="Powell A.J."/>
            <person name="Barry K."/>
            <person name="Miller A.N."/>
            <person name="Grigoriev I.V."/>
            <person name="Debuchy R."/>
            <person name="Gladieux P."/>
            <person name="Hiltunen Thoren M."/>
            <person name="Johannesson H."/>
        </authorList>
    </citation>
    <scope>NUCLEOTIDE SEQUENCE</scope>
    <source>
        <strain evidence="2">CBS 757.83</strain>
    </source>
</reference>
<proteinExistence type="predicted"/>
<evidence type="ECO:0000313" key="3">
    <source>
        <dbReference type="Proteomes" id="UP001305647"/>
    </source>
</evidence>
<comment type="caution">
    <text evidence="2">The sequence shown here is derived from an EMBL/GenBank/DDBJ whole genome shotgun (WGS) entry which is preliminary data.</text>
</comment>
<feature type="transmembrane region" description="Helical" evidence="1">
    <location>
        <begin position="6"/>
        <end position="27"/>
    </location>
</feature>
<keyword evidence="3" id="KW-1185">Reference proteome</keyword>
<dbReference type="EMBL" id="MU863626">
    <property type="protein sequence ID" value="KAK4104714.1"/>
    <property type="molecule type" value="Genomic_DNA"/>
</dbReference>
<evidence type="ECO:0000256" key="1">
    <source>
        <dbReference type="SAM" id="Phobius"/>
    </source>
</evidence>
<organism evidence="2 3">
    <name type="scientific">Parathielavia hyrcaniae</name>
    <dbReference type="NCBI Taxonomy" id="113614"/>
    <lineage>
        <taxon>Eukaryota</taxon>
        <taxon>Fungi</taxon>
        <taxon>Dikarya</taxon>
        <taxon>Ascomycota</taxon>
        <taxon>Pezizomycotina</taxon>
        <taxon>Sordariomycetes</taxon>
        <taxon>Sordariomycetidae</taxon>
        <taxon>Sordariales</taxon>
        <taxon>Chaetomiaceae</taxon>
        <taxon>Parathielavia</taxon>
    </lineage>
</organism>
<name>A0AAN6T5D9_9PEZI</name>
<sequence length="154" mass="18520">MFFWDSGLLFLFHDWFFFLFFFFLILLSPSCRWIFPGVWSADDTCIFESQLLLASMYCMRRLYLYCFNISQERVVLVKWFCLVCVRDNYAVRVERPIPTLDRLPRLIHPRIPLQHAHEKVSKNTRRLADAILFCIPAYLSKRRRAACMHKTIGR</sequence>
<protein>
    <submittedName>
        <fullName evidence="2">Uncharacterized protein</fullName>
    </submittedName>
</protein>
<gene>
    <name evidence="2" type="ORF">N658DRAFT_187225</name>
</gene>
<evidence type="ECO:0000313" key="2">
    <source>
        <dbReference type="EMBL" id="KAK4104714.1"/>
    </source>
</evidence>